<protein>
    <recommendedName>
        <fullName evidence="2">Autophagy-related protein 101</fullName>
    </recommendedName>
</protein>
<dbReference type="AlphaFoldDB" id="A0AAJ7P9I2"/>
<proteinExistence type="inferred from homology"/>
<dbReference type="KEGG" id="goe:108864092"/>
<gene>
    <name evidence="5" type="primary">LOC108864092</name>
</gene>
<dbReference type="PANTHER" id="PTHR13292">
    <property type="entry name" value="AUTOPHAGY-RELATED PROTEIN 101"/>
    <property type="match status" value="1"/>
</dbReference>
<dbReference type="Pfam" id="PF07855">
    <property type="entry name" value="ATG101"/>
    <property type="match status" value="1"/>
</dbReference>
<evidence type="ECO:0000313" key="5">
    <source>
        <dbReference type="RefSeq" id="XP_018494552.1"/>
    </source>
</evidence>
<reference evidence="5" key="1">
    <citation type="submission" date="2025-08" db="UniProtKB">
        <authorList>
            <consortium name="RefSeq"/>
        </authorList>
    </citation>
    <scope>IDENTIFICATION</scope>
</reference>
<evidence type="ECO:0000256" key="3">
    <source>
        <dbReference type="ARBA" id="ARBA00023006"/>
    </source>
</evidence>
<evidence type="ECO:0000256" key="1">
    <source>
        <dbReference type="ARBA" id="ARBA00007130"/>
    </source>
</evidence>
<dbReference type="GO" id="GO:1990316">
    <property type="term" value="C:Atg1/ULK1 kinase complex"/>
    <property type="evidence" value="ECO:0007669"/>
    <property type="project" value="TreeGrafter"/>
</dbReference>
<comment type="similarity">
    <text evidence="1">Belongs to the ATG101 family.</text>
</comment>
<dbReference type="GO" id="GO:0000045">
    <property type="term" value="P:autophagosome assembly"/>
    <property type="evidence" value="ECO:0007669"/>
    <property type="project" value="TreeGrafter"/>
</dbReference>
<sequence>MVRHFEYEAVVGEPQLKDAVSGFVKSLFYLRSCGKFTYSKDGKCDMGKMEEKDVWCESFPLVYICATSPEFDKDISEFIDEFCKALKASEERNGERKGSIYVELYEIKTEERFMITSTTEEVWEKYTLNFTMKDNFEMKVRHGRRIQDAIVKMCKEACDQPDASARTCVEESKIGDKFITKYSDVQPFRYRISHETGHKGFKLLNMFGFS</sequence>
<organism evidence="4 5">
    <name type="scientific">Galendromus occidentalis</name>
    <name type="common">western predatory mite</name>
    <dbReference type="NCBI Taxonomy" id="34638"/>
    <lineage>
        <taxon>Eukaryota</taxon>
        <taxon>Metazoa</taxon>
        <taxon>Ecdysozoa</taxon>
        <taxon>Arthropoda</taxon>
        <taxon>Chelicerata</taxon>
        <taxon>Arachnida</taxon>
        <taxon>Acari</taxon>
        <taxon>Parasitiformes</taxon>
        <taxon>Mesostigmata</taxon>
        <taxon>Gamasina</taxon>
        <taxon>Phytoseioidea</taxon>
        <taxon>Phytoseiidae</taxon>
        <taxon>Typhlodrominae</taxon>
        <taxon>Galendromus</taxon>
    </lineage>
</organism>
<keyword evidence="4" id="KW-1185">Reference proteome</keyword>
<dbReference type="GO" id="GO:0000407">
    <property type="term" value="C:phagophore assembly site"/>
    <property type="evidence" value="ECO:0007669"/>
    <property type="project" value="TreeGrafter"/>
</dbReference>
<dbReference type="Proteomes" id="UP000694867">
    <property type="component" value="Unplaced"/>
</dbReference>
<dbReference type="GeneID" id="108864092"/>
<dbReference type="InterPro" id="IPR012445">
    <property type="entry name" value="ATG101"/>
</dbReference>
<dbReference type="GO" id="GO:0019901">
    <property type="term" value="F:protein kinase binding"/>
    <property type="evidence" value="ECO:0007669"/>
    <property type="project" value="TreeGrafter"/>
</dbReference>
<dbReference type="PANTHER" id="PTHR13292:SF0">
    <property type="entry name" value="AUTOPHAGY-RELATED PROTEIN 101"/>
    <property type="match status" value="1"/>
</dbReference>
<accession>A0AAJ7P9I2</accession>
<keyword evidence="3" id="KW-0072">Autophagy</keyword>
<name>A0AAJ7P9I2_9ACAR</name>
<dbReference type="RefSeq" id="XP_018494552.1">
    <property type="nucleotide sequence ID" value="XM_018639036.1"/>
</dbReference>
<evidence type="ECO:0000313" key="4">
    <source>
        <dbReference type="Proteomes" id="UP000694867"/>
    </source>
</evidence>
<evidence type="ECO:0000256" key="2">
    <source>
        <dbReference type="ARBA" id="ARBA00018874"/>
    </source>
</evidence>